<dbReference type="InterPro" id="IPR025641">
    <property type="entry name" value="DUF4340"/>
</dbReference>
<comment type="caution">
    <text evidence="3">The sequence shown here is derived from an EMBL/GenBank/DDBJ whole genome shotgun (WGS) entry which is preliminary data.</text>
</comment>
<sequence length="443" mass="50963">MKLKPIILIVLFIVVLSVIFFIITNNKESDEEVTTEQIVEDFNQLTNIQVRANENVQLEKKENTWKVKEVEREQDDEKVQYFIEAMQYLTGEKTTIDKKLVNLDFPKVTVVFTDNENKMQRVSVGQMDATASKYYVNHMEKDQIYLVDRNAIESIPLKPTSLLDNSIITLKSNELEEVVIDNGTEQIVLNKSSFYTELESLAHISGWYVHKPFHSTYSMSYSQTEQLLNGIEPLQKVEVIEEQSEIGEVDFTITFKSKEKEQTLQIGNPAANQHYYAKLEGNDQIFTLTNESLVPFSYPAFDMIDHFVHIVPLQAIQSLQVESNQVNWTLTGEKTNVDADDKELSSYSFAINGKEMDTEALQESYKHFAGLTFDKQVENFDKEGKDALYTITYSTNADEDTILTFYEYDDTYLAFEKNKNGVDFIVKKAKLAQALESMNKLTK</sequence>
<dbReference type="EMBL" id="JBHSDV010000004">
    <property type="protein sequence ID" value="MFC4388792.1"/>
    <property type="molecule type" value="Genomic_DNA"/>
</dbReference>
<dbReference type="Proteomes" id="UP001595880">
    <property type="component" value="Unassembled WGS sequence"/>
</dbReference>
<evidence type="ECO:0000259" key="2">
    <source>
        <dbReference type="Pfam" id="PF14238"/>
    </source>
</evidence>
<name>A0ABV8VW88_9BACI</name>
<evidence type="ECO:0000313" key="4">
    <source>
        <dbReference type="Proteomes" id="UP001595880"/>
    </source>
</evidence>
<keyword evidence="4" id="KW-1185">Reference proteome</keyword>
<evidence type="ECO:0000256" key="1">
    <source>
        <dbReference type="SAM" id="Phobius"/>
    </source>
</evidence>
<dbReference type="Pfam" id="PF14238">
    <property type="entry name" value="DUF4340"/>
    <property type="match status" value="2"/>
</dbReference>
<reference evidence="4" key="1">
    <citation type="journal article" date="2019" name="Int. J. Syst. Evol. Microbiol.">
        <title>The Global Catalogue of Microorganisms (GCM) 10K type strain sequencing project: providing services to taxonomists for standard genome sequencing and annotation.</title>
        <authorList>
            <consortium name="The Broad Institute Genomics Platform"/>
            <consortium name="The Broad Institute Genome Sequencing Center for Infectious Disease"/>
            <person name="Wu L."/>
            <person name="Ma J."/>
        </authorList>
    </citation>
    <scope>NUCLEOTIDE SEQUENCE [LARGE SCALE GENOMIC DNA]</scope>
    <source>
        <strain evidence="4">KACC 14058</strain>
    </source>
</reference>
<organism evidence="3 4">
    <name type="scientific">Gracilibacillus marinus</name>
    <dbReference type="NCBI Taxonomy" id="630535"/>
    <lineage>
        <taxon>Bacteria</taxon>
        <taxon>Bacillati</taxon>
        <taxon>Bacillota</taxon>
        <taxon>Bacilli</taxon>
        <taxon>Bacillales</taxon>
        <taxon>Bacillaceae</taxon>
        <taxon>Gracilibacillus</taxon>
    </lineage>
</organism>
<keyword evidence="1" id="KW-0472">Membrane</keyword>
<proteinExistence type="predicted"/>
<dbReference type="RefSeq" id="WP_390200075.1">
    <property type="nucleotide sequence ID" value="NZ_JBHSDV010000004.1"/>
</dbReference>
<protein>
    <submittedName>
        <fullName evidence="3">DUF4340 domain-containing protein</fullName>
    </submittedName>
</protein>
<accession>A0ABV8VW88</accession>
<feature type="domain" description="DUF4340" evidence="2">
    <location>
        <begin position="73"/>
        <end position="240"/>
    </location>
</feature>
<gene>
    <name evidence="3" type="ORF">ACFOZ1_13405</name>
</gene>
<evidence type="ECO:0000313" key="3">
    <source>
        <dbReference type="EMBL" id="MFC4388792.1"/>
    </source>
</evidence>
<keyword evidence="1" id="KW-0812">Transmembrane</keyword>
<keyword evidence="1" id="KW-1133">Transmembrane helix</keyword>
<feature type="transmembrane region" description="Helical" evidence="1">
    <location>
        <begin position="6"/>
        <end position="23"/>
    </location>
</feature>
<feature type="domain" description="DUF4340" evidence="2">
    <location>
        <begin position="248"/>
        <end position="377"/>
    </location>
</feature>